<dbReference type="PROSITE" id="PS51186">
    <property type="entry name" value="GNAT"/>
    <property type="match status" value="1"/>
</dbReference>
<dbReference type="GO" id="GO:0016747">
    <property type="term" value="F:acyltransferase activity, transferring groups other than amino-acyl groups"/>
    <property type="evidence" value="ECO:0007669"/>
    <property type="project" value="InterPro"/>
</dbReference>
<protein>
    <recommendedName>
        <fullName evidence="3">N-acetyltransferase domain-containing protein</fullName>
    </recommendedName>
</protein>
<reference evidence="4 5" key="1">
    <citation type="journal article" date="2014" name="Genome Announc.">
        <title>Draft Genome Sequence of Paenibacillus pini JCM 16418T, Isolated from the Rhizosphere of Pine Tree.</title>
        <authorList>
            <person name="Yuki M."/>
            <person name="Oshima K."/>
            <person name="Suda W."/>
            <person name="Oshida Y."/>
            <person name="Kitamura K."/>
            <person name="Iida Y."/>
            <person name="Hattori M."/>
            <person name="Ohkuma M."/>
        </authorList>
    </citation>
    <scope>NUCLEOTIDE SEQUENCE [LARGE SCALE GENOMIC DNA]</scope>
    <source>
        <strain evidence="4 5">JCM 16418</strain>
    </source>
</reference>
<comment type="caution">
    <text evidence="4">The sequence shown here is derived from an EMBL/GenBank/DDBJ whole genome shotgun (WGS) entry which is preliminary data.</text>
</comment>
<accession>W7YWG5</accession>
<name>W7YWG5_9BACL</name>
<gene>
    <name evidence="4" type="ORF">JCM16418_641</name>
</gene>
<dbReference type="Proteomes" id="UP000019364">
    <property type="component" value="Unassembled WGS sequence"/>
</dbReference>
<organism evidence="4 5">
    <name type="scientific">Paenibacillus pini JCM 16418</name>
    <dbReference type="NCBI Taxonomy" id="1236976"/>
    <lineage>
        <taxon>Bacteria</taxon>
        <taxon>Bacillati</taxon>
        <taxon>Bacillota</taxon>
        <taxon>Bacilli</taxon>
        <taxon>Bacillales</taxon>
        <taxon>Paenibacillaceae</taxon>
        <taxon>Paenibacillus</taxon>
    </lineage>
</organism>
<dbReference type="InterPro" id="IPR050680">
    <property type="entry name" value="YpeA/RimI_acetyltransf"/>
</dbReference>
<dbReference type="EMBL" id="BAVZ01000001">
    <property type="protein sequence ID" value="GAF06669.1"/>
    <property type="molecule type" value="Genomic_DNA"/>
</dbReference>
<dbReference type="STRING" id="1236976.JCM16418_641"/>
<dbReference type="Gene3D" id="3.40.630.30">
    <property type="match status" value="1"/>
</dbReference>
<feature type="domain" description="N-acetyltransferase" evidence="3">
    <location>
        <begin position="93"/>
        <end position="248"/>
    </location>
</feature>
<dbReference type="AlphaFoldDB" id="W7YWG5"/>
<evidence type="ECO:0000313" key="5">
    <source>
        <dbReference type="Proteomes" id="UP000019364"/>
    </source>
</evidence>
<evidence type="ECO:0000256" key="1">
    <source>
        <dbReference type="ARBA" id="ARBA00022679"/>
    </source>
</evidence>
<evidence type="ECO:0000256" key="2">
    <source>
        <dbReference type="ARBA" id="ARBA00023315"/>
    </source>
</evidence>
<keyword evidence="2" id="KW-0012">Acyltransferase</keyword>
<dbReference type="SUPFAM" id="SSF55729">
    <property type="entry name" value="Acyl-CoA N-acyltransferases (Nat)"/>
    <property type="match status" value="1"/>
</dbReference>
<dbReference type="InterPro" id="IPR056935">
    <property type="entry name" value="Rv0428c-like_C"/>
</dbReference>
<dbReference type="PANTHER" id="PTHR43420:SF44">
    <property type="entry name" value="ACETYLTRANSFERASE YPEA"/>
    <property type="match status" value="1"/>
</dbReference>
<dbReference type="PANTHER" id="PTHR43420">
    <property type="entry name" value="ACETYLTRANSFERASE"/>
    <property type="match status" value="1"/>
</dbReference>
<dbReference type="InterPro" id="IPR000182">
    <property type="entry name" value="GNAT_dom"/>
</dbReference>
<dbReference type="InterPro" id="IPR016181">
    <property type="entry name" value="Acyl_CoA_acyltransferase"/>
</dbReference>
<proteinExistence type="predicted"/>
<dbReference type="RefSeq" id="WP_036645885.1">
    <property type="nucleotide sequence ID" value="NZ_BAVZ01000001.1"/>
</dbReference>
<dbReference type="OrthoDB" id="9805924at2"/>
<dbReference type="Pfam" id="PF24553">
    <property type="entry name" value="Rv0428c_C"/>
    <property type="match status" value="1"/>
</dbReference>
<evidence type="ECO:0000259" key="3">
    <source>
        <dbReference type="PROSITE" id="PS51186"/>
    </source>
</evidence>
<evidence type="ECO:0000313" key="4">
    <source>
        <dbReference type="EMBL" id="GAF06669.1"/>
    </source>
</evidence>
<sequence>MHRHLEEYTLNTWPAEHTKLLNGWLLRYASGYTKRSNSVSSLYWSTDGNVLDAIRSVEKCYMEYGQDVIFKITPFINPSGLDEVLNSEGYTSIDHSSVRQVDLDEVVEPNGSTHALIKEECDEQWLDQLAMMNGLSQKQKDTTRRLLKGSPLKQAFVTLFQNDIPVAVGLGVIDCDYIGLYDIVTNAQFRRRGYGEQLVLHILKWGKANAAKYSFLQVVQANLAAIRLYDKLGYKELYEYSYRRKRLE</sequence>
<keyword evidence="1" id="KW-0808">Transferase</keyword>
<dbReference type="CDD" id="cd04301">
    <property type="entry name" value="NAT_SF"/>
    <property type="match status" value="1"/>
</dbReference>
<keyword evidence="5" id="KW-1185">Reference proteome</keyword>
<dbReference type="eggNOG" id="COG0456">
    <property type="taxonomic scope" value="Bacteria"/>
</dbReference>